<dbReference type="RefSeq" id="WP_182202160.1">
    <property type="nucleotide sequence ID" value="NZ_JACGLT010000001.1"/>
</dbReference>
<dbReference type="Proteomes" id="UP000541857">
    <property type="component" value="Unassembled WGS sequence"/>
</dbReference>
<evidence type="ECO:0000313" key="2">
    <source>
        <dbReference type="EMBL" id="MBA6151453.1"/>
    </source>
</evidence>
<name>A0A7W2R2C1_9FLAO</name>
<feature type="chain" id="PRO_5030824537" description="Orphan protein" evidence="1">
    <location>
        <begin position="21"/>
        <end position="178"/>
    </location>
</feature>
<keyword evidence="1" id="KW-0732">Signal</keyword>
<evidence type="ECO:0000313" key="3">
    <source>
        <dbReference type="Proteomes" id="UP000541857"/>
    </source>
</evidence>
<reference evidence="2 3" key="1">
    <citation type="submission" date="2020-07" db="EMBL/GenBank/DDBJ databases">
        <title>Bacterium isolated from marine sediment.</title>
        <authorList>
            <person name="Shang D."/>
        </authorList>
    </citation>
    <scope>NUCLEOTIDE SEQUENCE [LARGE SCALE GENOMIC DNA]</scope>
    <source>
        <strain evidence="2 3">F6074</strain>
    </source>
</reference>
<organism evidence="2 3">
    <name type="scientific">Gelidibacter maritimus</name>
    <dbReference type="NCBI Taxonomy" id="2761487"/>
    <lineage>
        <taxon>Bacteria</taxon>
        <taxon>Pseudomonadati</taxon>
        <taxon>Bacteroidota</taxon>
        <taxon>Flavobacteriia</taxon>
        <taxon>Flavobacteriales</taxon>
        <taxon>Flavobacteriaceae</taxon>
        <taxon>Gelidibacter</taxon>
    </lineage>
</organism>
<sequence>MKKLKIILIVLLISSINASSQGISEALDKALPQMLKGEYRGTFLNDSLVATFIQEYLLEAQKRNLELKEHLDEINWILIEPEQRSGKPRLLTGMNLGWVDREHKLILLSESCLLDRYILKSTLYRELSHYLGLSYDIEGLEIMSLVKPKGYSYAWFDDYEMEQIVYDDLFAELKKMLN</sequence>
<gene>
    <name evidence="2" type="ORF">H3Z82_01780</name>
</gene>
<protein>
    <recommendedName>
        <fullName evidence="4">Orphan protein</fullName>
    </recommendedName>
</protein>
<proteinExistence type="predicted"/>
<comment type="caution">
    <text evidence="2">The sequence shown here is derived from an EMBL/GenBank/DDBJ whole genome shotgun (WGS) entry which is preliminary data.</text>
</comment>
<dbReference type="EMBL" id="JACGLT010000001">
    <property type="protein sequence ID" value="MBA6151453.1"/>
    <property type="molecule type" value="Genomic_DNA"/>
</dbReference>
<accession>A0A7W2R2C1</accession>
<feature type="signal peptide" evidence="1">
    <location>
        <begin position="1"/>
        <end position="20"/>
    </location>
</feature>
<evidence type="ECO:0008006" key="4">
    <source>
        <dbReference type="Google" id="ProtNLM"/>
    </source>
</evidence>
<dbReference type="AlphaFoldDB" id="A0A7W2R2C1"/>
<keyword evidence="3" id="KW-1185">Reference proteome</keyword>
<evidence type="ECO:0000256" key="1">
    <source>
        <dbReference type="SAM" id="SignalP"/>
    </source>
</evidence>